<proteinExistence type="predicted"/>
<evidence type="ECO:0000256" key="4">
    <source>
        <dbReference type="ARBA" id="ARBA00022679"/>
    </source>
</evidence>
<dbReference type="SMART" id="SM00185">
    <property type="entry name" value="ARM"/>
    <property type="match status" value="5"/>
</dbReference>
<dbReference type="OMA" id="THTDNCV"/>
<feature type="transmembrane region" description="Helical" evidence="8">
    <location>
        <begin position="740"/>
        <end position="759"/>
    </location>
</feature>
<name>V4MQG3_EUTSA</name>
<evidence type="ECO:0000256" key="6">
    <source>
        <dbReference type="ARBA" id="ARBA00022786"/>
    </source>
</evidence>
<gene>
    <name evidence="10" type="ORF">EUTSA_v10006853mg</name>
</gene>
<dbReference type="InterPro" id="IPR013083">
    <property type="entry name" value="Znf_RING/FYVE/PHD"/>
</dbReference>
<feature type="domain" description="U-box" evidence="9">
    <location>
        <begin position="298"/>
        <end position="372"/>
    </location>
</feature>
<comment type="catalytic activity">
    <reaction evidence="1">
        <text>S-ubiquitinyl-[E2 ubiquitin-conjugating enzyme]-L-cysteine + [acceptor protein]-L-lysine = [E2 ubiquitin-conjugating enzyme]-L-cysteine + N(6)-ubiquitinyl-[acceptor protein]-L-lysine.</text>
        <dbReference type="EC" id="2.3.2.27"/>
    </reaction>
</comment>
<keyword evidence="8" id="KW-0472">Membrane</keyword>
<dbReference type="KEGG" id="eus:EUTSA_v10006853mg"/>
<dbReference type="FunFam" id="1.25.10.10:FF:000423">
    <property type="entry name" value="RING-type E3 ubiquitin transferase"/>
    <property type="match status" value="1"/>
</dbReference>
<dbReference type="InterPro" id="IPR011989">
    <property type="entry name" value="ARM-like"/>
</dbReference>
<dbReference type="STRING" id="72664.V4MQG3"/>
<evidence type="ECO:0000256" key="2">
    <source>
        <dbReference type="ARBA" id="ARBA00004906"/>
    </source>
</evidence>
<dbReference type="Gramene" id="ESQ33936">
    <property type="protein sequence ID" value="ESQ33936"/>
    <property type="gene ID" value="EUTSA_v10006853mg"/>
</dbReference>
<dbReference type="SMART" id="SM00504">
    <property type="entry name" value="Ubox"/>
    <property type="match status" value="1"/>
</dbReference>
<dbReference type="InterPro" id="IPR003613">
    <property type="entry name" value="Ubox_domain"/>
</dbReference>
<keyword evidence="11" id="KW-1185">Reference proteome</keyword>
<dbReference type="Pfam" id="PF25598">
    <property type="entry name" value="ARM_PUB"/>
    <property type="match status" value="1"/>
</dbReference>
<dbReference type="PROSITE" id="PS50176">
    <property type="entry name" value="ARM_REPEAT"/>
    <property type="match status" value="1"/>
</dbReference>
<dbReference type="InterPro" id="IPR057623">
    <property type="entry name" value="PUB12-19-like_N"/>
</dbReference>
<dbReference type="FunFam" id="3.30.40.10:FF:000455">
    <property type="entry name" value="RING-type E3 ubiquitin transferase"/>
    <property type="match status" value="1"/>
</dbReference>
<dbReference type="GO" id="GO:0016567">
    <property type="term" value="P:protein ubiquitination"/>
    <property type="evidence" value="ECO:0007669"/>
    <property type="project" value="UniProtKB-UniPathway"/>
</dbReference>
<dbReference type="Proteomes" id="UP000030689">
    <property type="component" value="Unassembled WGS sequence"/>
</dbReference>
<evidence type="ECO:0000256" key="7">
    <source>
        <dbReference type="PROSITE-ProRule" id="PRU00259"/>
    </source>
</evidence>
<dbReference type="GO" id="GO:0061630">
    <property type="term" value="F:ubiquitin protein ligase activity"/>
    <property type="evidence" value="ECO:0007669"/>
    <property type="project" value="UniProtKB-EC"/>
</dbReference>
<evidence type="ECO:0000256" key="1">
    <source>
        <dbReference type="ARBA" id="ARBA00000900"/>
    </source>
</evidence>
<keyword evidence="4" id="KW-0808">Transferase</keyword>
<dbReference type="EC" id="2.3.2.27" evidence="3"/>
<dbReference type="Gene3D" id="1.25.10.10">
    <property type="entry name" value="Leucine-rich Repeat Variant"/>
    <property type="match status" value="1"/>
</dbReference>
<dbReference type="SUPFAM" id="SSF57850">
    <property type="entry name" value="RING/U-box"/>
    <property type="match status" value="1"/>
</dbReference>
<protein>
    <recommendedName>
        <fullName evidence="3">RING-type E3 ubiquitin transferase</fullName>
        <ecNumber evidence="3">2.3.2.27</ecNumber>
    </recommendedName>
</protein>
<keyword evidence="5" id="KW-0677">Repeat</keyword>
<dbReference type="Gene3D" id="3.30.40.10">
    <property type="entry name" value="Zinc/RING finger domain, C3HC4 (zinc finger)"/>
    <property type="match status" value="1"/>
</dbReference>
<dbReference type="InterPro" id="IPR016024">
    <property type="entry name" value="ARM-type_fold"/>
</dbReference>
<evidence type="ECO:0000256" key="5">
    <source>
        <dbReference type="ARBA" id="ARBA00022737"/>
    </source>
</evidence>
<evidence type="ECO:0000259" key="9">
    <source>
        <dbReference type="PROSITE" id="PS51698"/>
    </source>
</evidence>
<keyword evidence="8" id="KW-1133">Transmembrane helix</keyword>
<comment type="pathway">
    <text evidence="2">Protein modification; protein ubiquitination.</text>
</comment>
<dbReference type="EMBL" id="KI517683">
    <property type="protein sequence ID" value="ESQ33936.1"/>
    <property type="molecule type" value="Genomic_DNA"/>
</dbReference>
<evidence type="ECO:0000256" key="8">
    <source>
        <dbReference type="SAM" id="Phobius"/>
    </source>
</evidence>
<dbReference type="Pfam" id="PF25368">
    <property type="entry name" value="PUB10_N"/>
    <property type="match status" value="1"/>
</dbReference>
<dbReference type="InterPro" id="IPR058678">
    <property type="entry name" value="ARM_PUB"/>
</dbReference>
<dbReference type="InterPro" id="IPR045210">
    <property type="entry name" value="RING-Ubox_PUB"/>
</dbReference>
<dbReference type="GO" id="GO:0098542">
    <property type="term" value="P:defense response to other organism"/>
    <property type="evidence" value="ECO:0007669"/>
    <property type="project" value="EnsemblPlants"/>
</dbReference>
<feature type="repeat" description="ARM" evidence="7">
    <location>
        <begin position="527"/>
        <end position="569"/>
    </location>
</feature>
<dbReference type="CDD" id="cd16664">
    <property type="entry name" value="RING-Ubox_PUB"/>
    <property type="match status" value="1"/>
</dbReference>
<dbReference type="PROSITE" id="PS51698">
    <property type="entry name" value="U_BOX"/>
    <property type="match status" value="1"/>
</dbReference>
<reference evidence="10 11" key="1">
    <citation type="journal article" date="2013" name="Front. Plant Sci.">
        <title>The Reference Genome of the Halophytic Plant Eutrema salsugineum.</title>
        <authorList>
            <person name="Yang R."/>
            <person name="Jarvis D.E."/>
            <person name="Chen H."/>
            <person name="Beilstein M.A."/>
            <person name="Grimwood J."/>
            <person name="Jenkins J."/>
            <person name="Shu S."/>
            <person name="Prochnik S."/>
            <person name="Xin M."/>
            <person name="Ma C."/>
            <person name="Schmutz J."/>
            <person name="Wing R.A."/>
            <person name="Mitchell-Olds T."/>
            <person name="Schumaker K.S."/>
            <person name="Wang X."/>
        </authorList>
    </citation>
    <scope>NUCLEOTIDE SEQUENCE [LARGE SCALE GENOMIC DNA]</scope>
</reference>
<dbReference type="PANTHER" id="PTHR23315:SF266">
    <property type="entry name" value="U-BOX DOMAIN-CONTAINING PROTEIN 17"/>
    <property type="match status" value="1"/>
</dbReference>
<dbReference type="PANTHER" id="PTHR23315">
    <property type="entry name" value="U BOX DOMAIN-CONTAINING"/>
    <property type="match status" value="1"/>
</dbReference>
<keyword evidence="8" id="KW-0812">Transmembrane</keyword>
<evidence type="ECO:0000256" key="3">
    <source>
        <dbReference type="ARBA" id="ARBA00012483"/>
    </source>
</evidence>
<dbReference type="Pfam" id="PF04564">
    <property type="entry name" value="U-box"/>
    <property type="match status" value="1"/>
</dbReference>
<dbReference type="InterPro" id="IPR000225">
    <property type="entry name" value="Armadillo"/>
</dbReference>
<accession>V4MQG3</accession>
<dbReference type="AlphaFoldDB" id="V4MQG3"/>
<sequence>MATAAIFSSLRRRRSPSLEAFLAPVDLSGVALVQTLASISTEIVSCFSGVRFSFQRRNARSLIRKIEIFVVLFEFLSESGWGSRRTSVSSSSSSSSTALLCLKELYLLLYRSKILVDYCAQSSKLWLLLQNPSISGYFHDLNQEISTLLDIFPVNDLGLSDDIREQIELLQRQSRKSRLYIDNNDETLRETFYTLLDGFENGKIPNQVALRSFFLEKLRIRDSKSFRTEIEFLEEQIVNHDGDLEPTGSVINGFVAITRYCRFLLFGFEEDGLEWRIENPKKPRKGFVAQEIGDTFITVPKDFVCPISLDLMTDPVIISTGQTYDRSSIARWIEEGHCTCPKTGQMLMDSRIVPNRALKNLIVQWCTASGISYESEFTDSPNEAFASALPTKAAVEANKATVFILIQYLADGSEAAQTVAAREIRLLAKTGRENRAFIAEAGAIPHLRRLLRSQNAIAQENSVTAMLNLSIYEKNKSRIMEEDDCLECIVSVLVSGLTVEAQENAAATLFSLSAVHEYKKRIAIVDQCVEALASLLQNGTPRGKKDAVTALYNLSTHPDNCSRMIQGGGVSSLVGALKNEGVAEEAAGALALLVRQSLGAEAIGKEESAVVGLMGMMRCGTPRGKENAVAALLELCRSGGAAVAEKVLRAPAIAGLLQTLCLRGRSGLDGKLLRLLGFSRGGRTRRCGQVVMGLWRIRTGIETAAVLRRMSLFRCRSPSPYLCCDDDDLCLVKKLFCCCCGWWCLVSLLSILLYIYWLGRYNTHHINILEKICICIFQGEKKR</sequence>
<evidence type="ECO:0000313" key="10">
    <source>
        <dbReference type="EMBL" id="ESQ33936.1"/>
    </source>
</evidence>
<evidence type="ECO:0000313" key="11">
    <source>
        <dbReference type="Proteomes" id="UP000030689"/>
    </source>
</evidence>
<organism evidence="10 11">
    <name type="scientific">Eutrema salsugineum</name>
    <name type="common">Saltwater cress</name>
    <name type="synonym">Sisymbrium salsugineum</name>
    <dbReference type="NCBI Taxonomy" id="72664"/>
    <lineage>
        <taxon>Eukaryota</taxon>
        <taxon>Viridiplantae</taxon>
        <taxon>Streptophyta</taxon>
        <taxon>Embryophyta</taxon>
        <taxon>Tracheophyta</taxon>
        <taxon>Spermatophyta</taxon>
        <taxon>Magnoliopsida</taxon>
        <taxon>eudicotyledons</taxon>
        <taxon>Gunneridae</taxon>
        <taxon>Pentapetalae</taxon>
        <taxon>rosids</taxon>
        <taxon>malvids</taxon>
        <taxon>Brassicales</taxon>
        <taxon>Brassicaceae</taxon>
        <taxon>Eutremeae</taxon>
        <taxon>Eutrema</taxon>
    </lineage>
</organism>
<dbReference type="eggNOG" id="KOG0167">
    <property type="taxonomic scope" value="Eukaryota"/>
</dbReference>
<keyword evidence="6" id="KW-0833">Ubl conjugation pathway</keyword>
<dbReference type="UniPathway" id="UPA00143"/>
<dbReference type="OrthoDB" id="629492at2759"/>
<dbReference type="SUPFAM" id="SSF48371">
    <property type="entry name" value="ARM repeat"/>
    <property type="match status" value="1"/>
</dbReference>